<keyword evidence="10" id="KW-1278">Translocase</keyword>
<dbReference type="SUPFAM" id="SSF52540">
    <property type="entry name" value="P-loop containing nucleoside triphosphate hydrolases"/>
    <property type="match status" value="1"/>
</dbReference>
<reference evidence="16 17" key="1">
    <citation type="submission" date="2023-03" db="EMBL/GenBank/DDBJ databases">
        <authorList>
            <person name="Uniacke-Lowe S."/>
            <person name="Ross P."/>
            <person name="Hill C."/>
        </authorList>
    </citation>
    <scope>NUCLEOTIDE SEQUENCE [LARGE SCALE GENOMIC DNA]</scope>
    <source>
        <strain evidence="16 17">APC 4016</strain>
    </source>
</reference>
<keyword evidence="4 13" id="KW-0813">Transport</keyword>
<dbReference type="PANTHER" id="PTHR43297:SF14">
    <property type="entry name" value="ATPASE AAA-TYPE CORE DOMAIN-CONTAINING PROTEIN"/>
    <property type="match status" value="1"/>
</dbReference>
<keyword evidence="12 13" id="KW-0472">Membrane</keyword>
<feature type="transmembrane region" description="Helical" evidence="13">
    <location>
        <begin position="103"/>
        <end position="121"/>
    </location>
</feature>
<feature type="transmembrane region" description="Helical" evidence="13">
    <location>
        <begin position="7"/>
        <end position="30"/>
    </location>
</feature>
<evidence type="ECO:0000256" key="8">
    <source>
        <dbReference type="ARBA" id="ARBA00022741"/>
    </source>
</evidence>
<dbReference type="Pfam" id="PF00528">
    <property type="entry name" value="BPD_transp_1"/>
    <property type="match status" value="1"/>
</dbReference>
<feature type="transmembrane region" description="Helical" evidence="13">
    <location>
        <begin position="127"/>
        <end position="145"/>
    </location>
</feature>
<feature type="domain" description="ABC transporter" evidence="14">
    <location>
        <begin position="298"/>
        <end position="546"/>
    </location>
</feature>
<dbReference type="SMART" id="SM00382">
    <property type="entry name" value="AAA"/>
    <property type="match status" value="1"/>
</dbReference>
<comment type="caution">
    <text evidence="16">The sequence shown here is derived from an EMBL/GenBank/DDBJ whole genome shotgun (WGS) entry which is preliminary data.</text>
</comment>
<evidence type="ECO:0000256" key="12">
    <source>
        <dbReference type="ARBA" id="ARBA00023136"/>
    </source>
</evidence>
<sequence length="563" mass="61874">MRKSTKIIGWTGAAMAGAMLLFALLGPMLIPHDAYQQTGASFQGPNAEHWLGTNDMGQDILAELAVGARTSLFIGIATAVIATFIGGIIGVLSGYFGGWFETLMLRLIDVVLTLPFLPLMIVIAVYIGPGAFTQIFVITLVMWAGKARQIRAQTLSIKKAGPVLAAKSMGAGHFYLFRKHILPGVFPLFIPQFVAAVNAAILLESSLSFLGMSDPLMKSWGSILYYANNRSAFLTEAWLWWIIPPGVCIVLVVLAFSFIGYYLEEKVNPRLSAYVPSPKRPKQSILLKQELLDEDIVLSINNMTVEYPKKGVFTPVVSGVSLRVHKGEVLGIVGESGSGKTTVASAIIQQLKEPARLSVEGIYFEGKDLQKFNDEEIRSIRGNKIGYIAQAAMNALNPVISVEKQLAEAILAHHKMPAAELNQRIDESLLQVGLDLKWRHAFPHELSGGMRQRVIIAMALINRPEFVIADEPTTGLDVMVQVEILELLQRLQQELNLSMIFISHDLPAVLKITDRLAIMKYGYIVDGGPSAELAESSTHPYTRRLIDAMPLLTQTKRKEVLSK</sequence>
<dbReference type="Pfam" id="PF00005">
    <property type="entry name" value="ABC_tran"/>
    <property type="match status" value="1"/>
</dbReference>
<evidence type="ECO:0000313" key="17">
    <source>
        <dbReference type="Proteomes" id="UP001225873"/>
    </source>
</evidence>
<evidence type="ECO:0000256" key="3">
    <source>
        <dbReference type="ARBA" id="ARBA00005417"/>
    </source>
</evidence>
<dbReference type="EMBL" id="JASDCQ010000001">
    <property type="protein sequence ID" value="MDN3426437.1"/>
    <property type="molecule type" value="Genomic_DNA"/>
</dbReference>
<evidence type="ECO:0000256" key="4">
    <source>
        <dbReference type="ARBA" id="ARBA00022448"/>
    </source>
</evidence>
<comment type="similarity">
    <text evidence="13">Belongs to the binding-protein-dependent transport system permease family.</text>
</comment>
<gene>
    <name evidence="16" type="ORF">QMA01_03940</name>
</gene>
<evidence type="ECO:0000256" key="9">
    <source>
        <dbReference type="ARBA" id="ARBA00022840"/>
    </source>
</evidence>
<dbReference type="Proteomes" id="UP001225873">
    <property type="component" value="Unassembled WGS sequence"/>
</dbReference>
<feature type="transmembrane region" description="Helical" evidence="13">
    <location>
        <begin position="238"/>
        <end position="263"/>
    </location>
</feature>
<feature type="domain" description="ABC transmembrane type-1" evidence="15">
    <location>
        <begin position="68"/>
        <end position="260"/>
    </location>
</feature>
<keyword evidence="8" id="KW-0547">Nucleotide-binding</keyword>
<dbReference type="Gene3D" id="1.10.3720.10">
    <property type="entry name" value="MetI-like"/>
    <property type="match status" value="1"/>
</dbReference>
<dbReference type="PROSITE" id="PS50928">
    <property type="entry name" value="ABC_TM1"/>
    <property type="match status" value="1"/>
</dbReference>
<evidence type="ECO:0000313" key="16">
    <source>
        <dbReference type="EMBL" id="MDN3426437.1"/>
    </source>
</evidence>
<evidence type="ECO:0000256" key="10">
    <source>
        <dbReference type="ARBA" id="ARBA00022967"/>
    </source>
</evidence>
<dbReference type="InterPro" id="IPR035906">
    <property type="entry name" value="MetI-like_sf"/>
</dbReference>
<comment type="subcellular location">
    <subcellularLocation>
        <location evidence="13">Cell membrane</location>
        <topology evidence="13">Multi-pass membrane protein</topology>
    </subcellularLocation>
    <subcellularLocation>
        <location evidence="2">Cell membrane</location>
        <topology evidence="2">Peripheral membrane protein</topology>
    </subcellularLocation>
    <subcellularLocation>
        <location evidence="1">Membrane</location>
        <topology evidence="1">Multi-pass membrane protein</topology>
    </subcellularLocation>
</comment>
<dbReference type="CDD" id="cd03257">
    <property type="entry name" value="ABC_NikE_OppD_transporters"/>
    <property type="match status" value="1"/>
</dbReference>
<keyword evidence="11 13" id="KW-1133">Transmembrane helix</keyword>
<evidence type="ECO:0000259" key="15">
    <source>
        <dbReference type="PROSITE" id="PS50928"/>
    </source>
</evidence>
<dbReference type="InterPro" id="IPR017871">
    <property type="entry name" value="ABC_transporter-like_CS"/>
</dbReference>
<dbReference type="CDD" id="cd06261">
    <property type="entry name" value="TM_PBP2"/>
    <property type="match status" value="1"/>
</dbReference>
<dbReference type="PROSITE" id="PS00211">
    <property type="entry name" value="ABC_TRANSPORTER_1"/>
    <property type="match status" value="1"/>
</dbReference>
<dbReference type="InterPro" id="IPR027417">
    <property type="entry name" value="P-loop_NTPase"/>
</dbReference>
<feature type="transmembrane region" description="Helical" evidence="13">
    <location>
        <begin position="181"/>
        <end position="203"/>
    </location>
</feature>
<dbReference type="InterPro" id="IPR050388">
    <property type="entry name" value="ABC_Ni/Peptide_Import"/>
</dbReference>
<dbReference type="InterPro" id="IPR003593">
    <property type="entry name" value="AAA+_ATPase"/>
</dbReference>
<evidence type="ECO:0000256" key="6">
    <source>
        <dbReference type="ARBA" id="ARBA00022519"/>
    </source>
</evidence>
<keyword evidence="7 13" id="KW-0812">Transmembrane</keyword>
<name>A0ABT7ZH90_9BACL</name>
<keyword evidence="6" id="KW-0997">Cell inner membrane</keyword>
<keyword evidence="9" id="KW-0067">ATP-binding</keyword>
<proteinExistence type="inferred from homology"/>
<evidence type="ECO:0000256" key="5">
    <source>
        <dbReference type="ARBA" id="ARBA00022475"/>
    </source>
</evidence>
<evidence type="ECO:0000256" key="7">
    <source>
        <dbReference type="ARBA" id="ARBA00022692"/>
    </source>
</evidence>
<feature type="transmembrane region" description="Helical" evidence="13">
    <location>
        <begin position="72"/>
        <end position="96"/>
    </location>
</feature>
<dbReference type="RefSeq" id="WP_290214320.1">
    <property type="nucleotide sequence ID" value="NZ_JASDCQ010000001.1"/>
</dbReference>
<dbReference type="SUPFAM" id="SSF161098">
    <property type="entry name" value="MetI-like"/>
    <property type="match status" value="1"/>
</dbReference>
<comment type="similarity">
    <text evidence="3">Belongs to the ABC transporter superfamily.</text>
</comment>
<dbReference type="InterPro" id="IPR003439">
    <property type="entry name" value="ABC_transporter-like_ATP-bd"/>
</dbReference>
<evidence type="ECO:0000256" key="13">
    <source>
        <dbReference type="RuleBase" id="RU363032"/>
    </source>
</evidence>
<keyword evidence="17" id="KW-1185">Reference proteome</keyword>
<accession>A0ABT7ZH90</accession>
<evidence type="ECO:0000256" key="2">
    <source>
        <dbReference type="ARBA" id="ARBA00004202"/>
    </source>
</evidence>
<dbReference type="InterPro" id="IPR000515">
    <property type="entry name" value="MetI-like"/>
</dbReference>
<protein>
    <submittedName>
        <fullName evidence="16">Dipeptide/oligopeptide/nickel ABC transporter permease/ATP-binding protein</fullName>
    </submittedName>
</protein>
<evidence type="ECO:0000256" key="11">
    <source>
        <dbReference type="ARBA" id="ARBA00022989"/>
    </source>
</evidence>
<dbReference type="PROSITE" id="PS50893">
    <property type="entry name" value="ABC_TRANSPORTER_2"/>
    <property type="match status" value="1"/>
</dbReference>
<dbReference type="PANTHER" id="PTHR43297">
    <property type="entry name" value="OLIGOPEPTIDE TRANSPORT ATP-BINDING PROTEIN APPD"/>
    <property type="match status" value="1"/>
</dbReference>
<evidence type="ECO:0000259" key="14">
    <source>
        <dbReference type="PROSITE" id="PS50893"/>
    </source>
</evidence>
<evidence type="ECO:0000256" key="1">
    <source>
        <dbReference type="ARBA" id="ARBA00004141"/>
    </source>
</evidence>
<keyword evidence="5" id="KW-1003">Cell membrane</keyword>
<organism evidence="16 17">
    <name type="scientific">Planococcus notacanthi</name>
    <dbReference type="NCBI Taxonomy" id="3035188"/>
    <lineage>
        <taxon>Bacteria</taxon>
        <taxon>Bacillati</taxon>
        <taxon>Bacillota</taxon>
        <taxon>Bacilli</taxon>
        <taxon>Bacillales</taxon>
        <taxon>Caryophanaceae</taxon>
        <taxon>Planococcus</taxon>
    </lineage>
</organism>
<dbReference type="Gene3D" id="3.40.50.300">
    <property type="entry name" value="P-loop containing nucleotide triphosphate hydrolases"/>
    <property type="match status" value="1"/>
</dbReference>